<dbReference type="PROSITE" id="PS50110">
    <property type="entry name" value="RESPONSE_REGULATORY"/>
    <property type="match status" value="1"/>
</dbReference>
<organism evidence="8 9">
    <name type="scientific">Azohydromonas lata</name>
    <dbReference type="NCBI Taxonomy" id="45677"/>
    <lineage>
        <taxon>Bacteria</taxon>
        <taxon>Pseudomonadati</taxon>
        <taxon>Pseudomonadota</taxon>
        <taxon>Betaproteobacteria</taxon>
        <taxon>Burkholderiales</taxon>
        <taxon>Sphaerotilaceae</taxon>
        <taxon>Azohydromonas</taxon>
    </lineage>
</organism>
<comment type="caution">
    <text evidence="8">The sequence shown here is derived from an EMBL/GenBank/DDBJ whole genome shotgun (WGS) entry which is preliminary data.</text>
</comment>
<evidence type="ECO:0000313" key="8">
    <source>
        <dbReference type="EMBL" id="MDZ5459863.1"/>
    </source>
</evidence>
<evidence type="ECO:0000256" key="5">
    <source>
        <dbReference type="PROSITE-ProRule" id="PRU01091"/>
    </source>
</evidence>
<dbReference type="InterPro" id="IPR036388">
    <property type="entry name" value="WH-like_DNA-bd_sf"/>
</dbReference>
<keyword evidence="9" id="KW-1185">Reference proteome</keyword>
<evidence type="ECO:0000259" key="6">
    <source>
        <dbReference type="PROSITE" id="PS50110"/>
    </source>
</evidence>
<dbReference type="Pfam" id="PF00072">
    <property type="entry name" value="Response_reg"/>
    <property type="match status" value="1"/>
</dbReference>
<dbReference type="EMBL" id="JAXOJX010000052">
    <property type="protein sequence ID" value="MDZ5459863.1"/>
    <property type="molecule type" value="Genomic_DNA"/>
</dbReference>
<dbReference type="InterPro" id="IPR039420">
    <property type="entry name" value="WalR-like"/>
</dbReference>
<dbReference type="Gene3D" id="1.10.10.10">
    <property type="entry name" value="Winged helix-like DNA-binding domain superfamily/Winged helix DNA-binding domain"/>
    <property type="match status" value="1"/>
</dbReference>
<proteinExistence type="predicted"/>
<accession>A0ABU5ILV3</accession>
<dbReference type="InterPro" id="IPR011006">
    <property type="entry name" value="CheY-like_superfamily"/>
</dbReference>
<keyword evidence="3" id="KW-0804">Transcription</keyword>
<dbReference type="InterPro" id="IPR001867">
    <property type="entry name" value="OmpR/PhoB-type_DNA-bd"/>
</dbReference>
<feature type="modified residue" description="4-aspartylphosphate" evidence="4">
    <location>
        <position position="51"/>
    </location>
</feature>
<evidence type="ECO:0000256" key="2">
    <source>
        <dbReference type="ARBA" id="ARBA00023125"/>
    </source>
</evidence>
<protein>
    <submittedName>
        <fullName evidence="8">Response regulator transcription factor</fullName>
    </submittedName>
</protein>
<evidence type="ECO:0000256" key="3">
    <source>
        <dbReference type="ARBA" id="ARBA00023163"/>
    </source>
</evidence>
<name>A0ABU5ILV3_9BURK</name>
<dbReference type="Pfam" id="PF00486">
    <property type="entry name" value="Trans_reg_C"/>
    <property type="match status" value="1"/>
</dbReference>
<keyword evidence="4" id="KW-0597">Phosphoprotein</keyword>
<gene>
    <name evidence="8" type="ORF">SM757_25095</name>
</gene>
<keyword evidence="1" id="KW-0805">Transcription regulation</keyword>
<dbReference type="Proteomes" id="UP001293718">
    <property type="component" value="Unassembled WGS sequence"/>
</dbReference>
<dbReference type="SUPFAM" id="SSF52172">
    <property type="entry name" value="CheY-like"/>
    <property type="match status" value="1"/>
</dbReference>
<feature type="DNA-binding region" description="OmpR/PhoB-type" evidence="5">
    <location>
        <begin position="127"/>
        <end position="231"/>
    </location>
</feature>
<dbReference type="PROSITE" id="PS51755">
    <property type="entry name" value="OMPR_PHOB"/>
    <property type="match status" value="1"/>
</dbReference>
<dbReference type="CDD" id="cd00383">
    <property type="entry name" value="trans_reg_C"/>
    <property type="match status" value="1"/>
</dbReference>
<evidence type="ECO:0000259" key="7">
    <source>
        <dbReference type="PROSITE" id="PS51755"/>
    </source>
</evidence>
<dbReference type="SMART" id="SM00448">
    <property type="entry name" value="REC"/>
    <property type="match status" value="1"/>
</dbReference>
<feature type="domain" description="Response regulatory" evidence="6">
    <location>
        <begin position="2"/>
        <end position="116"/>
    </location>
</feature>
<dbReference type="Gene3D" id="3.40.50.2300">
    <property type="match status" value="1"/>
</dbReference>
<feature type="domain" description="OmpR/PhoB-type" evidence="7">
    <location>
        <begin position="127"/>
        <end position="231"/>
    </location>
</feature>
<dbReference type="PANTHER" id="PTHR48111:SF67">
    <property type="entry name" value="TRANSCRIPTIONAL REGULATORY PROTEIN TCTD"/>
    <property type="match status" value="1"/>
</dbReference>
<evidence type="ECO:0000313" key="9">
    <source>
        <dbReference type="Proteomes" id="UP001293718"/>
    </source>
</evidence>
<dbReference type="SMART" id="SM00862">
    <property type="entry name" value="Trans_reg_C"/>
    <property type="match status" value="1"/>
</dbReference>
<reference evidence="8 9" key="1">
    <citation type="submission" date="2023-11" db="EMBL/GenBank/DDBJ databases">
        <title>Draft genome of Azohydromonas lata strain H1 (DSM1123), a polyhydroxyalkanoate producer.</title>
        <authorList>
            <person name="Traversa D."/>
            <person name="D'Addabbo P."/>
            <person name="Pazzani C."/>
            <person name="Manzari C."/>
            <person name="Chiara M."/>
            <person name="Scrascia M."/>
        </authorList>
    </citation>
    <scope>NUCLEOTIDE SEQUENCE [LARGE SCALE GENOMIC DNA]</scope>
    <source>
        <strain evidence="8 9">H1</strain>
    </source>
</reference>
<dbReference type="PANTHER" id="PTHR48111">
    <property type="entry name" value="REGULATOR OF RPOS"/>
    <property type="match status" value="1"/>
</dbReference>
<evidence type="ECO:0000256" key="4">
    <source>
        <dbReference type="PROSITE-ProRule" id="PRU00169"/>
    </source>
</evidence>
<dbReference type="InterPro" id="IPR001789">
    <property type="entry name" value="Sig_transdc_resp-reg_receiver"/>
</dbReference>
<evidence type="ECO:0000256" key="1">
    <source>
        <dbReference type="ARBA" id="ARBA00023015"/>
    </source>
</evidence>
<dbReference type="RefSeq" id="WP_322467486.1">
    <property type="nucleotide sequence ID" value="NZ_JAXOJX010000052.1"/>
</dbReference>
<keyword evidence="2 5" id="KW-0238">DNA-binding</keyword>
<sequence length="237" mass="25538">MRLLLAEDDALLADALSAQLRQVGFDVEHVENGAVAEYLLLRQSFDLAILDLGLPMLDGLSVLKRVHAAKPSFPVLVLTALDDLESRVTVLNAGAEDYLTKPFDFPELEARLRVLLRRSQAASQAAPAASTLGRLLLEPQARRASVAGEPLELSPREWTLLEQLSTHRDQVLTKEQITQAWSGDGGEAGSAGGAGAAGNSIEVYIHRLRRKLEGSGLSIRTVRGLGYLLESGEAPRG</sequence>